<evidence type="ECO:0000259" key="9">
    <source>
        <dbReference type="Pfam" id="PF08281"/>
    </source>
</evidence>
<evidence type="ECO:0000256" key="6">
    <source>
        <dbReference type="RuleBase" id="RU000716"/>
    </source>
</evidence>
<evidence type="ECO:0000256" key="7">
    <source>
        <dbReference type="SAM" id="MobiDB-lite"/>
    </source>
</evidence>
<dbReference type="InterPro" id="IPR013324">
    <property type="entry name" value="RNA_pol_sigma_r3/r4-like"/>
</dbReference>
<feature type="domain" description="RNA polymerase sigma-70 region 2" evidence="8">
    <location>
        <begin position="33"/>
        <end position="81"/>
    </location>
</feature>
<organism evidence="10 11">
    <name type="scientific">Gaopeijia maritima</name>
    <dbReference type="NCBI Taxonomy" id="3119007"/>
    <lineage>
        <taxon>Bacteria</taxon>
        <taxon>Pseudomonadati</taxon>
        <taxon>Gemmatimonadota</taxon>
        <taxon>Longimicrobiia</taxon>
        <taxon>Gaopeijiales</taxon>
        <taxon>Gaopeijiaceae</taxon>
        <taxon>Gaopeijia</taxon>
    </lineage>
</organism>
<keyword evidence="5 6" id="KW-0804">Transcription</keyword>
<evidence type="ECO:0000256" key="4">
    <source>
        <dbReference type="ARBA" id="ARBA00023125"/>
    </source>
</evidence>
<dbReference type="InterPro" id="IPR007627">
    <property type="entry name" value="RNA_pol_sigma70_r2"/>
</dbReference>
<dbReference type="SUPFAM" id="SSF88659">
    <property type="entry name" value="Sigma3 and sigma4 domains of RNA polymerase sigma factors"/>
    <property type="match status" value="1"/>
</dbReference>
<evidence type="ECO:0000256" key="3">
    <source>
        <dbReference type="ARBA" id="ARBA00023082"/>
    </source>
</evidence>
<dbReference type="InterPro" id="IPR013249">
    <property type="entry name" value="RNA_pol_sigma70_r4_t2"/>
</dbReference>
<evidence type="ECO:0000313" key="11">
    <source>
        <dbReference type="Proteomes" id="UP001484239"/>
    </source>
</evidence>
<protein>
    <recommendedName>
        <fullName evidence="6">RNA polymerase sigma factor</fullName>
    </recommendedName>
</protein>
<reference evidence="10 11" key="1">
    <citation type="submission" date="2024-02" db="EMBL/GenBank/DDBJ databases">
        <title>A novel Gemmatimonadota bacterium.</title>
        <authorList>
            <person name="Du Z.-J."/>
            <person name="Ye Y.-Q."/>
        </authorList>
    </citation>
    <scope>NUCLEOTIDE SEQUENCE [LARGE SCALE GENOMIC DNA]</scope>
    <source>
        <strain evidence="10 11">DH-20</strain>
    </source>
</reference>
<dbReference type="Pfam" id="PF04542">
    <property type="entry name" value="Sigma70_r2"/>
    <property type="match status" value="1"/>
</dbReference>
<evidence type="ECO:0000259" key="8">
    <source>
        <dbReference type="Pfam" id="PF04542"/>
    </source>
</evidence>
<dbReference type="CDD" id="cd06171">
    <property type="entry name" value="Sigma70_r4"/>
    <property type="match status" value="1"/>
</dbReference>
<dbReference type="InterPro" id="IPR036388">
    <property type="entry name" value="WH-like_DNA-bd_sf"/>
</dbReference>
<evidence type="ECO:0000256" key="2">
    <source>
        <dbReference type="ARBA" id="ARBA00023015"/>
    </source>
</evidence>
<comment type="similarity">
    <text evidence="1 6">Belongs to the sigma-70 factor family. ECF subfamily.</text>
</comment>
<dbReference type="SUPFAM" id="SSF88946">
    <property type="entry name" value="Sigma2 domain of RNA polymerase sigma factors"/>
    <property type="match status" value="1"/>
</dbReference>
<dbReference type="Pfam" id="PF08281">
    <property type="entry name" value="Sigma70_r4_2"/>
    <property type="match status" value="1"/>
</dbReference>
<evidence type="ECO:0000256" key="1">
    <source>
        <dbReference type="ARBA" id="ARBA00010641"/>
    </source>
</evidence>
<accession>A0ABU9EEC8</accession>
<dbReference type="EMBL" id="JBBHLI010000011">
    <property type="protein sequence ID" value="MEK9502433.1"/>
    <property type="molecule type" value="Genomic_DNA"/>
</dbReference>
<dbReference type="Proteomes" id="UP001484239">
    <property type="component" value="Unassembled WGS sequence"/>
</dbReference>
<dbReference type="PANTHER" id="PTHR43133">
    <property type="entry name" value="RNA POLYMERASE ECF-TYPE SIGMA FACTO"/>
    <property type="match status" value="1"/>
</dbReference>
<keyword evidence="11" id="KW-1185">Reference proteome</keyword>
<dbReference type="InterPro" id="IPR014284">
    <property type="entry name" value="RNA_pol_sigma-70_dom"/>
</dbReference>
<comment type="caution">
    <text evidence="10">The sequence shown here is derived from an EMBL/GenBank/DDBJ whole genome shotgun (WGS) entry which is preliminary data.</text>
</comment>
<keyword evidence="2 6" id="KW-0805">Transcription regulation</keyword>
<dbReference type="InterPro" id="IPR039425">
    <property type="entry name" value="RNA_pol_sigma-70-like"/>
</dbReference>
<gene>
    <name evidence="10" type="ORF">WI372_15675</name>
</gene>
<dbReference type="InterPro" id="IPR013325">
    <property type="entry name" value="RNA_pol_sigma_r2"/>
</dbReference>
<dbReference type="NCBIfam" id="TIGR02937">
    <property type="entry name" value="sigma70-ECF"/>
    <property type="match status" value="1"/>
</dbReference>
<dbReference type="PROSITE" id="PS01063">
    <property type="entry name" value="SIGMA70_ECF"/>
    <property type="match status" value="1"/>
</dbReference>
<feature type="domain" description="RNA polymerase sigma factor 70 region 4 type 2" evidence="9">
    <location>
        <begin position="115"/>
        <end position="167"/>
    </location>
</feature>
<keyword evidence="3 6" id="KW-0731">Sigma factor</keyword>
<dbReference type="RefSeq" id="WP_405278571.1">
    <property type="nucleotide sequence ID" value="NZ_CP144380.1"/>
</dbReference>
<keyword evidence="4 6" id="KW-0238">DNA-binding</keyword>
<dbReference type="Gene3D" id="1.10.10.10">
    <property type="entry name" value="Winged helix-like DNA-binding domain superfamily/Winged helix DNA-binding domain"/>
    <property type="match status" value="1"/>
</dbReference>
<dbReference type="Gene3D" id="1.10.1740.10">
    <property type="match status" value="1"/>
</dbReference>
<feature type="region of interest" description="Disordered" evidence="7">
    <location>
        <begin position="82"/>
        <end position="103"/>
    </location>
</feature>
<feature type="compositionally biased region" description="Basic and acidic residues" evidence="7">
    <location>
        <begin position="82"/>
        <end position="92"/>
    </location>
</feature>
<proteinExistence type="inferred from homology"/>
<evidence type="ECO:0000313" key="10">
    <source>
        <dbReference type="EMBL" id="MEK9502433.1"/>
    </source>
</evidence>
<sequence length="176" mass="19562">MAPPALNAGELEARLTGLHADSYGWALSCCDWNDAEAEDVVQTTYVKVLSGQARWSGRSTFRTWLFGVVRLTALERRRREASLRRRADRAETDGSAAPTATAAPDEAVLAAERARRLRQALDELPDRQREVVHLVFYQGLTVSEAGEVMGVSVGSARTHYHRGKQRLKTLLAEDDR</sequence>
<dbReference type="PANTHER" id="PTHR43133:SF8">
    <property type="entry name" value="RNA POLYMERASE SIGMA FACTOR HI_1459-RELATED"/>
    <property type="match status" value="1"/>
</dbReference>
<evidence type="ECO:0000256" key="5">
    <source>
        <dbReference type="ARBA" id="ARBA00023163"/>
    </source>
</evidence>
<dbReference type="InterPro" id="IPR000838">
    <property type="entry name" value="RNA_pol_sigma70_ECF_CS"/>
</dbReference>
<name>A0ABU9EEC8_9BACT</name>